<name>A0ABV0RM43_9TELE</name>
<organism evidence="1 2">
    <name type="scientific">Xenoophorus captivus</name>
    <dbReference type="NCBI Taxonomy" id="1517983"/>
    <lineage>
        <taxon>Eukaryota</taxon>
        <taxon>Metazoa</taxon>
        <taxon>Chordata</taxon>
        <taxon>Craniata</taxon>
        <taxon>Vertebrata</taxon>
        <taxon>Euteleostomi</taxon>
        <taxon>Actinopterygii</taxon>
        <taxon>Neopterygii</taxon>
        <taxon>Teleostei</taxon>
        <taxon>Neoteleostei</taxon>
        <taxon>Acanthomorphata</taxon>
        <taxon>Ovalentaria</taxon>
        <taxon>Atherinomorphae</taxon>
        <taxon>Cyprinodontiformes</taxon>
        <taxon>Goodeidae</taxon>
        <taxon>Xenoophorus</taxon>
    </lineage>
</organism>
<evidence type="ECO:0000313" key="2">
    <source>
        <dbReference type="Proteomes" id="UP001434883"/>
    </source>
</evidence>
<dbReference type="EMBL" id="JAHRIN010050637">
    <property type="protein sequence ID" value="MEQ2208648.1"/>
    <property type="molecule type" value="Genomic_DNA"/>
</dbReference>
<dbReference type="InterPro" id="IPR032466">
    <property type="entry name" value="Metal_Hydrolase"/>
</dbReference>
<dbReference type="InterPro" id="IPR006330">
    <property type="entry name" value="Ado/ade_deaminase"/>
</dbReference>
<sequence>MVPESSWTFALSDSSSFFILSIRGNLTLFTDQDPEVAFPSQDVVWDRFEQAFRAVWGLVTYAPVFRDYYYQGLTQFYMDNVMYLEVRALLPEVQSCMPLLCMLSSLWLTQMPCRSLRRKASRFLTFSMLERRVSSSGRLLVVSEDALLLNTSRIGHGFALVRHPLAKDLSRKKGVAVEVCPISNQVQRVLLGLGLVLLMVLLRITQNPLKLNVVLKLVKDLRNHPAAALMLESHPVVISSDDPAMFGASGLSYDFYEAFVGFGGMKSHIGSLKQLAINSIR</sequence>
<reference evidence="1 2" key="1">
    <citation type="submission" date="2021-06" db="EMBL/GenBank/DDBJ databases">
        <authorList>
            <person name="Palmer J.M."/>
        </authorList>
    </citation>
    <scope>NUCLEOTIDE SEQUENCE [LARGE SCALE GENOMIC DNA]</scope>
    <source>
        <strain evidence="1 2">XC_2019</strain>
        <tissue evidence="1">Muscle</tissue>
    </source>
</reference>
<gene>
    <name evidence="1" type="ORF">XENOCAPTIV_010209</name>
</gene>
<dbReference type="Proteomes" id="UP001434883">
    <property type="component" value="Unassembled WGS sequence"/>
</dbReference>
<comment type="caution">
    <text evidence="1">The sequence shown here is derived from an EMBL/GenBank/DDBJ whole genome shotgun (WGS) entry which is preliminary data.</text>
</comment>
<keyword evidence="2" id="KW-1185">Reference proteome</keyword>
<dbReference type="PANTHER" id="PTHR11409">
    <property type="entry name" value="ADENOSINE DEAMINASE"/>
    <property type="match status" value="1"/>
</dbReference>
<dbReference type="Gene3D" id="3.20.20.140">
    <property type="entry name" value="Metal-dependent hydrolases"/>
    <property type="match status" value="2"/>
</dbReference>
<accession>A0ABV0RM43</accession>
<evidence type="ECO:0000313" key="1">
    <source>
        <dbReference type="EMBL" id="MEQ2208648.1"/>
    </source>
</evidence>
<dbReference type="SUPFAM" id="SSF51556">
    <property type="entry name" value="Metallo-dependent hydrolases"/>
    <property type="match status" value="2"/>
</dbReference>
<dbReference type="PANTHER" id="PTHR11409:SF45">
    <property type="entry name" value="ADENOSINE DEAMINASE 2-A"/>
    <property type="match status" value="1"/>
</dbReference>
<proteinExistence type="predicted"/>
<protein>
    <submittedName>
        <fullName evidence="1">Uncharacterized protein</fullName>
    </submittedName>
</protein>